<proteinExistence type="predicted"/>
<feature type="compositionally biased region" description="Polar residues" evidence="1">
    <location>
        <begin position="247"/>
        <end position="263"/>
    </location>
</feature>
<reference evidence="4" key="1">
    <citation type="journal article" date="2020" name="Front. Microbiol.">
        <title>Gene regulatory networks of Penicillium echinulatum 2HH and Penicillium oxalicum 114-2 inferred by a computational biology approach.</title>
        <authorList>
            <person name="Lenz A.R."/>
            <person name="Galan-Vasquez E."/>
            <person name="Balbinot E."/>
            <person name="De Abreu F.P."/>
            <person name="De Oliveira N.S."/>
            <person name="Da Rosa L.O."/>
            <person name="De Avila E Silva S."/>
            <person name="Camassola M."/>
            <person name="Dillon A.J.P."/>
            <person name="Perez-Rueda E."/>
        </authorList>
    </citation>
    <scope>NUCLEOTIDE SEQUENCE</scope>
    <source>
        <strain evidence="4">S1M29</strain>
    </source>
</reference>
<dbReference type="Proteomes" id="UP000631181">
    <property type="component" value="Unassembled WGS sequence"/>
</dbReference>
<comment type="caution">
    <text evidence="4">The sequence shown here is derived from an EMBL/GenBank/DDBJ whole genome shotgun (WGS) entry which is preliminary data.</text>
</comment>
<gene>
    <name evidence="4" type="ORF">PECM_004928</name>
</gene>
<feature type="region of interest" description="Disordered" evidence="1">
    <location>
        <begin position="167"/>
        <end position="270"/>
    </location>
</feature>
<dbReference type="Pfam" id="PF14613">
    <property type="entry name" value="HAM1_C"/>
    <property type="match status" value="1"/>
</dbReference>
<evidence type="ECO:0000259" key="3">
    <source>
        <dbReference type="Pfam" id="PF19343"/>
    </source>
</evidence>
<dbReference type="PANTHER" id="PTHR31138">
    <property type="entry name" value="CHROMOSOME 19, WHOLE GENOME SHOTGUN SEQUENCE"/>
    <property type="match status" value="1"/>
</dbReference>
<feature type="compositionally biased region" description="Low complexity" evidence="1">
    <location>
        <begin position="218"/>
        <end position="245"/>
    </location>
</feature>
<feature type="region of interest" description="Disordered" evidence="1">
    <location>
        <begin position="777"/>
        <end position="803"/>
    </location>
</feature>
<dbReference type="Gene3D" id="3.15.10.10">
    <property type="entry name" value="Bactericidal permeability-increasing protein, domain 1"/>
    <property type="match status" value="1"/>
</dbReference>
<evidence type="ECO:0000313" key="5">
    <source>
        <dbReference type="Proteomes" id="UP000631181"/>
    </source>
</evidence>
<feature type="domain" description="HAM1-like C-terminal" evidence="2">
    <location>
        <begin position="622"/>
        <end position="782"/>
    </location>
</feature>
<evidence type="ECO:0000256" key="1">
    <source>
        <dbReference type="SAM" id="MobiDB-lite"/>
    </source>
</evidence>
<name>A0A8J8W4S1_9EURO</name>
<evidence type="ECO:0000313" key="4">
    <source>
        <dbReference type="EMBL" id="KAF7716887.1"/>
    </source>
</evidence>
<sequence>MSPKAPVNVPTDPKQKEKDINQKIQLFGMYHAFSKGKLPSNKQCDIALNSALASKALTSPPNDLSSEGRVLIQDLRNVIEQAKILLLSKNEGELLQDFIWQAQQINAGEVKGPNAPINKEAGQQDANKTLEGLKTLGTLLITNGEFRKILSDAVTLIRDMAADSAQKAANAVRPPEEMLSKIDEPAEQNTWHEKPNLSKEDIKQRLSKKKNSTEPLDTATTSPNNAAMPATTNTAPNATTMPANADAQPSSETDANSMTPSEQSLRKKYGQQTRAYLSEKVPKERREQVIWRLKKMIIEIQGHADYQQAIETLLSMAEKYAGHTKNVSSQSGSAVRSVRSNDRVQSVEHDLRTLIERFANNTSLADFFDSLDNIYRDADSDPELRGWFSNINTYIRKCLREQGFIMQDEATRQWNELYDKGRYLLRERYRTHTDRIVDESKFMADQFDKDPRNKALADAVQKLFHDLGRDSGGKIVFKKHLLKDIRDVIIPGVIENVRYIPIPRIEVSDPTADVVVENLTIESDNLMPNVLEFGSDNYFRWGRKKISNKRDNKIMIAASGIQADLRDVSYYIKKKEGFPSITDTGIMDIFLGGEGFGFKIAASTADKKDKEHFVKLDSVSINIKNMDIKLKKSKHKLLFAAFKPLLFRVVRPALEKVLEAQIRKAFTDADAYARNIHDEARRAQEAAREDPENAPTIFSRYADAMRSRAQSKADQAKAVADRASRTKVQTVMTLHDSMFPDIKLPGGISNKTTEYVELAGKGEKWESPIFSIGNAAESRDIPSAGPVTRKPHTTAADRVGNAGHGTTLAGTSDHYTNGNTAVNGNAALNGNGALGGVNGHSKVDGYPAHGFSDEVDQAFVNGKTTGLGGNGAPNTMMGANQPGLATNTQTVPAPATAF</sequence>
<keyword evidence="5" id="KW-1185">Reference proteome</keyword>
<dbReference type="Pfam" id="PF19343">
    <property type="entry name" value="HAM1_N"/>
    <property type="match status" value="1"/>
</dbReference>
<organism evidence="4 5">
    <name type="scientific">Penicillium ucsense</name>
    <dbReference type="NCBI Taxonomy" id="2839758"/>
    <lineage>
        <taxon>Eukaryota</taxon>
        <taxon>Fungi</taxon>
        <taxon>Dikarya</taxon>
        <taxon>Ascomycota</taxon>
        <taxon>Pezizomycotina</taxon>
        <taxon>Eurotiomycetes</taxon>
        <taxon>Eurotiomycetidae</taxon>
        <taxon>Eurotiales</taxon>
        <taxon>Aspergillaceae</taxon>
        <taxon>Penicillium</taxon>
    </lineage>
</organism>
<dbReference type="InterPro" id="IPR045967">
    <property type="entry name" value="HAM1-like_N"/>
</dbReference>
<dbReference type="PANTHER" id="PTHR31138:SF1">
    <property type="entry name" value="PDZ DOMAIN-CONTAINING PROTEIN"/>
    <property type="match status" value="1"/>
</dbReference>
<protein>
    <submittedName>
        <fullName evidence="4">Uncharacterized protein</fullName>
    </submittedName>
</protein>
<dbReference type="AlphaFoldDB" id="A0A8J8W4S1"/>
<accession>A0A8J8W4S1</accession>
<evidence type="ECO:0000259" key="2">
    <source>
        <dbReference type="Pfam" id="PF14613"/>
    </source>
</evidence>
<feature type="domain" description="HAM1-like N-terminal" evidence="3">
    <location>
        <begin position="4"/>
        <end position="609"/>
    </location>
</feature>
<dbReference type="EMBL" id="WIWV01000033">
    <property type="protein sequence ID" value="KAF7716887.1"/>
    <property type="molecule type" value="Genomic_DNA"/>
</dbReference>
<dbReference type="InterPro" id="IPR027842">
    <property type="entry name" value="HAM1-like_C"/>
</dbReference>
<feature type="compositionally biased region" description="Basic and acidic residues" evidence="1">
    <location>
        <begin position="174"/>
        <end position="204"/>
    </location>
</feature>
<dbReference type="OrthoDB" id="19394at2759"/>